<dbReference type="Proteomes" id="UP000824540">
    <property type="component" value="Unassembled WGS sequence"/>
</dbReference>
<feature type="signal peptide" evidence="3">
    <location>
        <begin position="1"/>
        <end position="22"/>
    </location>
</feature>
<feature type="non-terminal residue" evidence="5">
    <location>
        <position position="258"/>
    </location>
</feature>
<evidence type="ECO:0000313" key="6">
    <source>
        <dbReference type="Proteomes" id="UP000824540"/>
    </source>
</evidence>
<dbReference type="OrthoDB" id="8939548at2759"/>
<evidence type="ECO:0000256" key="1">
    <source>
        <dbReference type="ARBA" id="ARBA00022729"/>
    </source>
</evidence>
<dbReference type="Gene3D" id="2.60.120.200">
    <property type="match status" value="1"/>
</dbReference>
<dbReference type="InterPro" id="IPR013320">
    <property type="entry name" value="ConA-like_dom_sf"/>
</dbReference>
<evidence type="ECO:0000313" key="5">
    <source>
        <dbReference type="EMBL" id="KAG9350850.1"/>
    </source>
</evidence>
<dbReference type="EMBL" id="JAFBMS010000007">
    <property type="protein sequence ID" value="KAG9350850.1"/>
    <property type="molecule type" value="Genomic_DNA"/>
</dbReference>
<name>A0A8T2PFE9_9TELE</name>
<reference evidence="5" key="1">
    <citation type="thesis" date="2021" institute="BYU ScholarsArchive" country="Provo, UT, USA">
        <title>Applications of and Algorithms for Genome Assembly and Genomic Analyses with an Emphasis on Marine Teleosts.</title>
        <authorList>
            <person name="Pickett B.D."/>
        </authorList>
    </citation>
    <scope>NUCLEOTIDE SEQUENCE</scope>
    <source>
        <strain evidence="5">HI-2016</strain>
    </source>
</reference>
<keyword evidence="1 3" id="KW-0732">Signal</keyword>
<feature type="domain" description="Thrombospondin-like N-terminal" evidence="4">
    <location>
        <begin position="56"/>
        <end position="236"/>
    </location>
</feature>
<feature type="chain" id="PRO_5035764937" description="Thrombospondin-like N-terminal domain-containing protein" evidence="3">
    <location>
        <begin position="23"/>
        <end position="258"/>
    </location>
</feature>
<sequence>MVYLARILQISWIWLQLSDARAGAVSISEHWHHPPHPGSEEIEEDSCEFPITLPREVDLLEALDLWSSEQYNVSEVLDDSGCLAYEIGEYATPLIHTEKAFGPQFADELSILMRLRVGEPWQEDRSLLAVLGEGGEEVLQVKLGPSLLTFITTWSRHYEFPAAFLWDREWHRLALSISLSRLEVYADCQLLEGVPWRNYPGLEVSTQGLTLLGGATRSFHTPFTGAVQQLAFVMGDPKAAEQHCQSYNSTCLQDPDTQ</sequence>
<comment type="caution">
    <text evidence="5">The sequence shown here is derived from an EMBL/GenBank/DDBJ whole genome shotgun (WGS) entry which is preliminary data.</text>
</comment>
<evidence type="ECO:0000256" key="3">
    <source>
        <dbReference type="SAM" id="SignalP"/>
    </source>
</evidence>
<accession>A0A8T2PFE9</accession>
<dbReference type="InterPro" id="IPR048287">
    <property type="entry name" value="TSPN-like_N"/>
</dbReference>
<proteinExistence type="predicted"/>
<gene>
    <name evidence="5" type="ORF">JZ751_024739</name>
</gene>
<dbReference type="SUPFAM" id="SSF49899">
    <property type="entry name" value="Concanavalin A-like lectins/glucanases"/>
    <property type="match status" value="1"/>
</dbReference>
<evidence type="ECO:0000259" key="4">
    <source>
        <dbReference type="SMART" id="SM00210"/>
    </source>
</evidence>
<dbReference type="SMART" id="SM00210">
    <property type="entry name" value="TSPN"/>
    <property type="match status" value="1"/>
</dbReference>
<evidence type="ECO:0000256" key="2">
    <source>
        <dbReference type="ARBA" id="ARBA00022737"/>
    </source>
</evidence>
<organism evidence="5 6">
    <name type="scientific">Albula glossodonta</name>
    <name type="common">roundjaw bonefish</name>
    <dbReference type="NCBI Taxonomy" id="121402"/>
    <lineage>
        <taxon>Eukaryota</taxon>
        <taxon>Metazoa</taxon>
        <taxon>Chordata</taxon>
        <taxon>Craniata</taxon>
        <taxon>Vertebrata</taxon>
        <taxon>Euteleostomi</taxon>
        <taxon>Actinopterygii</taxon>
        <taxon>Neopterygii</taxon>
        <taxon>Teleostei</taxon>
        <taxon>Albuliformes</taxon>
        <taxon>Albulidae</taxon>
        <taxon>Albula</taxon>
    </lineage>
</organism>
<keyword evidence="6" id="KW-1185">Reference proteome</keyword>
<dbReference type="AlphaFoldDB" id="A0A8T2PFE9"/>
<protein>
    <recommendedName>
        <fullName evidence="4">Thrombospondin-like N-terminal domain-containing protein</fullName>
    </recommendedName>
</protein>
<keyword evidence="2" id="KW-0677">Repeat</keyword>